<sequence>MALNKKLISLLLLVFIILNIVNSHQQEDCDDDDEDLGISAERSERRSVKNSNDGSNFYNLNDYYTPENWNYYSGSFATKDCRDASYITIPLGTTGGLDEGNLSSFLLTKKGSNLFIALDAGTVWQGVRRLTTFKYFNTLFNITYPSWAVLPEQRTSWFLKNHVMSYFIGHSHLDHVGGLILVSPEDYLAKNWIDVQPPINNGIMGLIRKLGFKPTDFTSSSILQKKTIMGLPSTINSISTNLFNNQVWPNLPSFGRYQYLSLASGIEYPFTELVPYNSTTMSLVANEFPFSLKVKPFELCHDNLISTSFLFTDSITGEQIAFFSDTGVPSSVACDWEGKIYAVWKQIKIDKLKAIYIETSFPNSTPDSAMFGHLRPRDVMKLMDQLLAQSIQTSPPMTNLKHVKLIIEHIKPQVAEDPNGWTTQRVIYQQLKEANTNGIRVIIPNQGDPICI</sequence>
<dbReference type="PANTHER" id="PTHR28283">
    <property type="entry name" value="3',5'-CYCLIC-NUCLEOTIDE PHOSPHODIESTERASE 1"/>
    <property type="match status" value="1"/>
</dbReference>
<evidence type="ECO:0000256" key="10">
    <source>
        <dbReference type="ARBA" id="ARBA00025762"/>
    </source>
</evidence>
<name>A0AAN7YXX0_9MYCE</name>
<keyword evidence="14" id="KW-1185">Reference proteome</keyword>
<dbReference type="InterPro" id="IPR000396">
    <property type="entry name" value="Pdiesterase2"/>
</dbReference>
<protein>
    <submittedName>
        <fullName evidence="13">Uncharacterized protein</fullName>
    </submittedName>
</protein>
<dbReference type="InterPro" id="IPR024225">
    <property type="entry name" value="cAMP-PdiesteraseII_CS"/>
</dbReference>
<evidence type="ECO:0000256" key="9">
    <source>
        <dbReference type="ARBA" id="ARBA00023149"/>
    </source>
</evidence>
<dbReference type="GO" id="GO:0047555">
    <property type="term" value="F:3',5'-cyclic-GMP phosphodiesterase activity"/>
    <property type="evidence" value="ECO:0007669"/>
    <property type="project" value="TreeGrafter"/>
</dbReference>
<dbReference type="PIRSF" id="PIRSF000962">
    <property type="entry name" value="Cyc_nuc_PDEase"/>
    <property type="match status" value="1"/>
</dbReference>
<evidence type="ECO:0000256" key="7">
    <source>
        <dbReference type="ARBA" id="ARBA00022801"/>
    </source>
</evidence>
<dbReference type="GO" id="GO:0005576">
    <property type="term" value="C:extracellular region"/>
    <property type="evidence" value="ECO:0007669"/>
    <property type="project" value="UniProtKB-SubCell"/>
</dbReference>
<proteinExistence type="inferred from homology"/>
<dbReference type="FunFam" id="3.60.15.10:FF:000064">
    <property type="entry name" value="Probable 3',5'-cyclic-nucleotide phosphodiesterase"/>
    <property type="match status" value="1"/>
</dbReference>
<keyword evidence="8" id="KW-0547">Nucleotide-binding</keyword>
<dbReference type="GO" id="GO:0009986">
    <property type="term" value="C:cell surface"/>
    <property type="evidence" value="ECO:0007669"/>
    <property type="project" value="UniProtKB-SubCell"/>
</dbReference>
<evidence type="ECO:0000256" key="12">
    <source>
        <dbReference type="SAM" id="SignalP"/>
    </source>
</evidence>
<dbReference type="GO" id="GO:0004115">
    <property type="term" value="F:3',5'-cyclic-AMP phosphodiesterase activity"/>
    <property type="evidence" value="ECO:0007669"/>
    <property type="project" value="UniProtKB-UniRule"/>
</dbReference>
<keyword evidence="9 11" id="KW-0114">cAMP</keyword>
<dbReference type="SUPFAM" id="SSF56281">
    <property type="entry name" value="Metallo-hydrolase/oxidoreductase"/>
    <property type="match status" value="1"/>
</dbReference>
<comment type="caution">
    <text evidence="13">The sequence shown here is derived from an EMBL/GenBank/DDBJ whole genome shotgun (WGS) entry which is preliminary data.</text>
</comment>
<keyword evidence="6 12" id="KW-0732">Signal</keyword>
<evidence type="ECO:0000256" key="1">
    <source>
        <dbReference type="ARBA" id="ARBA00004239"/>
    </source>
</evidence>
<dbReference type="PANTHER" id="PTHR28283:SF1">
    <property type="entry name" value="3',5'-CYCLIC-NUCLEOTIDE PHOSPHODIESTERASE 1"/>
    <property type="match status" value="1"/>
</dbReference>
<dbReference type="GO" id="GO:0030552">
    <property type="term" value="F:cAMP binding"/>
    <property type="evidence" value="ECO:0007669"/>
    <property type="project" value="UniProtKB-KW"/>
</dbReference>
<reference evidence="13 14" key="1">
    <citation type="submission" date="2023-11" db="EMBL/GenBank/DDBJ databases">
        <title>Dfirmibasis_genome.</title>
        <authorList>
            <person name="Edelbroek B."/>
            <person name="Kjellin J."/>
            <person name="Jerlstrom-Hultqvist J."/>
            <person name="Soderbom F."/>
        </authorList>
    </citation>
    <scope>NUCLEOTIDE SEQUENCE [LARGE SCALE GENOMIC DNA]</scope>
    <source>
        <strain evidence="13 14">TNS-C-14</strain>
    </source>
</reference>
<gene>
    <name evidence="13" type="ORF">RB653_000464</name>
</gene>
<dbReference type="InterPro" id="IPR036866">
    <property type="entry name" value="RibonucZ/Hydroxyglut_hydro"/>
</dbReference>
<dbReference type="Proteomes" id="UP001344447">
    <property type="component" value="Unassembled WGS sequence"/>
</dbReference>
<evidence type="ECO:0000256" key="6">
    <source>
        <dbReference type="ARBA" id="ARBA00022729"/>
    </source>
</evidence>
<keyword evidence="3" id="KW-0964">Secreted</keyword>
<evidence type="ECO:0000256" key="11">
    <source>
        <dbReference type="PIRNR" id="PIRNR000962"/>
    </source>
</evidence>
<comment type="similarity">
    <text evidence="10 11">Belongs to the cyclic nucleotide phosphodiesterase class-II family.</text>
</comment>
<evidence type="ECO:0000256" key="2">
    <source>
        <dbReference type="ARBA" id="ARBA00004241"/>
    </source>
</evidence>
<evidence type="ECO:0000256" key="4">
    <source>
        <dbReference type="ARBA" id="ARBA00022535"/>
    </source>
</evidence>
<feature type="chain" id="PRO_5042916296" evidence="12">
    <location>
        <begin position="24"/>
        <end position="452"/>
    </location>
</feature>
<dbReference type="EMBL" id="JAVFKY010000002">
    <property type="protein sequence ID" value="KAK5580447.1"/>
    <property type="molecule type" value="Genomic_DNA"/>
</dbReference>
<evidence type="ECO:0000256" key="5">
    <source>
        <dbReference type="ARBA" id="ARBA00022566"/>
    </source>
</evidence>
<dbReference type="Pfam" id="PF02112">
    <property type="entry name" value="PDEase_II"/>
    <property type="match status" value="1"/>
</dbReference>
<keyword evidence="8" id="KW-0142">cGMP-binding</keyword>
<keyword evidence="7 11" id="KW-0378">Hydrolase</keyword>
<accession>A0AAN7YXX0</accession>
<dbReference type="PRINTS" id="PR00388">
    <property type="entry name" value="PDIESTERASE2"/>
</dbReference>
<dbReference type="PROSITE" id="PS00607">
    <property type="entry name" value="PDEASE_II"/>
    <property type="match status" value="1"/>
</dbReference>
<keyword evidence="5" id="KW-0116">cAMP-binding</keyword>
<evidence type="ECO:0000313" key="14">
    <source>
        <dbReference type="Proteomes" id="UP001344447"/>
    </source>
</evidence>
<dbReference type="AlphaFoldDB" id="A0AAN7YXX0"/>
<evidence type="ECO:0000313" key="13">
    <source>
        <dbReference type="EMBL" id="KAK5580447.1"/>
    </source>
</evidence>
<feature type="signal peptide" evidence="12">
    <location>
        <begin position="1"/>
        <end position="23"/>
    </location>
</feature>
<dbReference type="CDD" id="cd07735">
    <property type="entry name" value="class_II_PDE_MBL-fold"/>
    <property type="match status" value="1"/>
</dbReference>
<dbReference type="GO" id="GO:0030553">
    <property type="term" value="F:cGMP binding"/>
    <property type="evidence" value="ECO:0007669"/>
    <property type="project" value="UniProtKB-KW"/>
</dbReference>
<comment type="subcellular location">
    <subcellularLocation>
        <location evidence="2">Cell surface</location>
    </subcellularLocation>
    <subcellularLocation>
        <location evidence="1">Secreted</location>
        <location evidence="1">Extracellular space</location>
    </subcellularLocation>
</comment>
<keyword evidence="4" id="KW-0140">cGMP</keyword>
<evidence type="ECO:0000256" key="3">
    <source>
        <dbReference type="ARBA" id="ARBA00022525"/>
    </source>
</evidence>
<evidence type="ECO:0000256" key="8">
    <source>
        <dbReference type="ARBA" id="ARBA00022992"/>
    </source>
</evidence>
<dbReference type="GO" id="GO:1902660">
    <property type="term" value="P:negative regulation of glucose mediated signaling pathway"/>
    <property type="evidence" value="ECO:0007669"/>
    <property type="project" value="TreeGrafter"/>
</dbReference>
<dbReference type="GO" id="GO:0006198">
    <property type="term" value="P:cAMP catabolic process"/>
    <property type="evidence" value="ECO:0007669"/>
    <property type="project" value="UniProtKB-UniRule"/>
</dbReference>
<organism evidence="13 14">
    <name type="scientific">Dictyostelium firmibasis</name>
    <dbReference type="NCBI Taxonomy" id="79012"/>
    <lineage>
        <taxon>Eukaryota</taxon>
        <taxon>Amoebozoa</taxon>
        <taxon>Evosea</taxon>
        <taxon>Eumycetozoa</taxon>
        <taxon>Dictyostelia</taxon>
        <taxon>Dictyosteliales</taxon>
        <taxon>Dictyosteliaceae</taxon>
        <taxon>Dictyostelium</taxon>
    </lineage>
</organism>
<dbReference type="Gene3D" id="3.60.15.10">
    <property type="entry name" value="Ribonuclease Z/Hydroxyacylglutathione hydrolase-like"/>
    <property type="match status" value="1"/>
</dbReference>